<dbReference type="InterPro" id="IPR019248">
    <property type="entry name" value="Glucodextran_C"/>
</dbReference>
<dbReference type="Pfam" id="PF09985">
    <property type="entry name" value="Glucodextran_C"/>
    <property type="match status" value="1"/>
</dbReference>
<comment type="caution">
    <text evidence="3">The sequence shown here is derived from an EMBL/GenBank/DDBJ whole genome shotgun (WGS) entry which is preliminary data.</text>
</comment>
<dbReference type="SUPFAM" id="SSF49344">
    <property type="entry name" value="CBD9-like"/>
    <property type="match status" value="1"/>
</dbReference>
<dbReference type="EMBL" id="JACHHG010000003">
    <property type="protein sequence ID" value="MBB6097540.1"/>
    <property type="molecule type" value="Genomic_DNA"/>
</dbReference>
<sequence>MLSMALAASLLLSAADPSGDAYGDGSYQLPTRFSSEERDSLDLRSFEVRDNAGFLQFEIGMGANANPLESPRGFSVPVIDVFIKTASGGVLELGDLGFSAPIGSGWQQHLRFSGFDTVLEELPQGADRPVRADASGIRIQAQGSRILVDTRIPSGEYSYWVASRVFDPLTPKGYQEPGLEAGPYTLSAPASGMPSAVDVLVEGPQAAAYRDRRLPAIGKLRDDRPYILLAIGAVSLLLAIVATIGAWRR</sequence>
<keyword evidence="4" id="KW-1185">Reference proteome</keyword>
<proteinExistence type="predicted"/>
<keyword evidence="1" id="KW-0812">Transmembrane</keyword>
<dbReference type="Proteomes" id="UP000569951">
    <property type="component" value="Unassembled WGS sequence"/>
</dbReference>
<feature type="domain" description="Glucodextranase-like C-terminal" evidence="2">
    <location>
        <begin position="13"/>
        <end position="121"/>
    </location>
</feature>
<reference evidence="3 4" key="1">
    <citation type="submission" date="2020-08" db="EMBL/GenBank/DDBJ databases">
        <title>Genomic Encyclopedia of Type Strains, Phase IV (KMG-IV): sequencing the most valuable type-strain genomes for metagenomic binning, comparative biology and taxonomic classification.</title>
        <authorList>
            <person name="Goeker M."/>
        </authorList>
    </citation>
    <scope>NUCLEOTIDE SEQUENCE [LARGE SCALE GENOMIC DNA]</scope>
    <source>
        <strain evidence="3 4">DSM 21458</strain>
    </source>
</reference>
<dbReference type="AlphaFoldDB" id="A0A841HZA6"/>
<name>A0A841HZA6_9DEIO</name>
<protein>
    <recommendedName>
        <fullName evidence="2">Glucodextranase-like C-terminal domain-containing protein</fullName>
    </recommendedName>
</protein>
<evidence type="ECO:0000259" key="2">
    <source>
        <dbReference type="Pfam" id="PF09985"/>
    </source>
</evidence>
<feature type="transmembrane region" description="Helical" evidence="1">
    <location>
        <begin position="226"/>
        <end position="247"/>
    </location>
</feature>
<keyword evidence="1" id="KW-0472">Membrane</keyword>
<dbReference type="Gene3D" id="2.60.40.1190">
    <property type="match status" value="1"/>
</dbReference>
<gene>
    <name evidence="3" type="ORF">HNR42_000957</name>
</gene>
<evidence type="ECO:0000313" key="3">
    <source>
        <dbReference type="EMBL" id="MBB6097540.1"/>
    </source>
</evidence>
<evidence type="ECO:0000313" key="4">
    <source>
        <dbReference type="Proteomes" id="UP000569951"/>
    </source>
</evidence>
<organism evidence="3 4">
    <name type="scientific">Deinobacterium chartae</name>
    <dbReference type="NCBI Taxonomy" id="521158"/>
    <lineage>
        <taxon>Bacteria</taxon>
        <taxon>Thermotogati</taxon>
        <taxon>Deinococcota</taxon>
        <taxon>Deinococci</taxon>
        <taxon>Deinococcales</taxon>
        <taxon>Deinococcaceae</taxon>
        <taxon>Deinobacterium</taxon>
    </lineage>
</organism>
<accession>A0A841HZA6</accession>
<dbReference type="RefSeq" id="WP_183985087.1">
    <property type="nucleotide sequence ID" value="NZ_JACHHG010000003.1"/>
</dbReference>
<keyword evidence="1" id="KW-1133">Transmembrane helix</keyword>
<evidence type="ECO:0000256" key="1">
    <source>
        <dbReference type="SAM" id="Phobius"/>
    </source>
</evidence>